<dbReference type="SUPFAM" id="SSF49879">
    <property type="entry name" value="SMAD/FHA domain"/>
    <property type="match status" value="1"/>
</dbReference>
<dbReference type="STRING" id="1676925.ENSPKIP00000024172"/>
<feature type="compositionally biased region" description="Polar residues" evidence="5">
    <location>
        <begin position="487"/>
        <end position="506"/>
    </location>
</feature>
<dbReference type="SMART" id="SM00249">
    <property type="entry name" value="PHD"/>
    <property type="match status" value="2"/>
</dbReference>
<dbReference type="InterPro" id="IPR001965">
    <property type="entry name" value="Znf_PHD"/>
</dbReference>
<dbReference type="AlphaFoldDB" id="A0A3B3S0D1"/>
<feature type="region of interest" description="Disordered" evidence="5">
    <location>
        <begin position="802"/>
        <end position="860"/>
    </location>
</feature>
<proteinExistence type="predicted"/>
<feature type="region of interest" description="Disordered" evidence="5">
    <location>
        <begin position="153"/>
        <end position="174"/>
    </location>
</feature>
<dbReference type="FunFam" id="3.30.40.10:FF:000154">
    <property type="entry name" value="PHD finger protein 12"/>
    <property type="match status" value="1"/>
</dbReference>
<dbReference type="GeneTree" id="ENSGT00940000155713"/>
<feature type="region of interest" description="Disordered" evidence="5">
    <location>
        <begin position="214"/>
        <end position="252"/>
    </location>
</feature>
<reference evidence="8" key="1">
    <citation type="submission" date="2025-08" db="UniProtKB">
        <authorList>
            <consortium name="Ensembl"/>
        </authorList>
    </citation>
    <scope>IDENTIFICATION</scope>
</reference>
<feature type="region of interest" description="Disordered" evidence="5">
    <location>
        <begin position="724"/>
        <end position="760"/>
    </location>
</feature>
<dbReference type="InterPro" id="IPR011011">
    <property type="entry name" value="Znf_FYVE_PHD"/>
</dbReference>
<dbReference type="GO" id="GO:0000122">
    <property type="term" value="P:negative regulation of transcription by RNA polymerase II"/>
    <property type="evidence" value="ECO:0007669"/>
    <property type="project" value="TreeGrafter"/>
</dbReference>
<dbReference type="PANTHER" id="PTHR46309:SF1">
    <property type="entry name" value="PHD FINGER PROTEIN 12"/>
    <property type="match status" value="1"/>
</dbReference>
<sequence>MESSGAPYDLDTSGGLMEQIQTLLAPPRPDEGGKASRKLEVQRNSRAANRSACDGCGEGGELLDCDRCPAAFHPQCCDPPLSEETLPPAGWICHLCILHRKKQEQVNGLLERTLAKPTPDPELDTVRLEGGAEPWPEPSPAMAHVRLLERPATPASGASTDTATPSEQNEDEDLLDVEDEPQGLGSALDGTGTCLQKPLALLIAAAMTRGCAGSALPSELGGPGAMSGSSKRRRKDLSSIGKSVKRSQHNLDPGGLLPLPGKLCFSCGRTCRLAPLIQCDCCPLLFHMSCTVPPLSAMPTGAWVCSSHTQHEAAVAGSLTFGQRCQLLDRFQDRISQQAVKVDFLQRARQEHWPHPQPRDVFKVPEAIKSLYRCPLTLRAPDGVRVGELICNGVSDPLLQHPPSSSSASTCRFTSEDEQREWLQDIIALQCSFVRHLSAKQTPSLSRHCGQTDAKPHVAPDESSLARPAPPCEERPPEAPPRCRAPSASTPGSCDLTQQPVGSLSTDVKVEEPRKALPPSTPTAGSRAVTLPRAPQGSSVVDVDLSLLDEQLIRVLAWQRIRQFSRPKAPPSAKPQSPPLPGADMDVCLTKYGHCNYVSGKHACIFYDENTKHYELLNYSEHGTTVDNVLYSCDFSEKTPPMAAGSVVPRARTHGRESPLTTHSSLCEHFAWQPLGGIVVRAQTAESFCNGGQGPNLLLVLRMLRDSDWPVACLCPTGRCRKRKREEEEKEGTGQTVPAGGVMSSRSGSGARPPCGCRASSSSLIGGSGAGWEGTALLHHGSSVKLGCLQFVFTVTEFTHVPAKEEPPERGREVEERTEPEEGEVEPEDDEEEQDTRTEPAARQTLKLRPPPVLCHGAVP</sequence>
<evidence type="ECO:0000256" key="5">
    <source>
        <dbReference type="SAM" id="MobiDB-lite"/>
    </source>
</evidence>
<feature type="domain" description="FHA" evidence="6">
    <location>
        <begin position="586"/>
        <end position="631"/>
    </location>
</feature>
<dbReference type="Gene3D" id="3.30.40.10">
    <property type="entry name" value="Zinc/RING finger domain, C3HC4 (zinc finger)"/>
    <property type="match status" value="2"/>
</dbReference>
<accession>A0A3B3S0D1</accession>
<dbReference type="InterPro" id="IPR013083">
    <property type="entry name" value="Znf_RING/FYVE/PHD"/>
</dbReference>
<evidence type="ECO:0000313" key="8">
    <source>
        <dbReference type="Ensembl" id="ENSPKIP00000024172.1"/>
    </source>
</evidence>
<dbReference type="GO" id="GO:0070822">
    <property type="term" value="C:Sin3-type complex"/>
    <property type="evidence" value="ECO:0007669"/>
    <property type="project" value="TreeGrafter"/>
</dbReference>
<feature type="domain" description="PHD-type" evidence="7">
    <location>
        <begin position="50"/>
        <end position="99"/>
    </location>
</feature>
<feature type="compositionally biased region" description="Basic and acidic residues" evidence="5">
    <location>
        <begin position="28"/>
        <end position="43"/>
    </location>
</feature>
<feature type="compositionally biased region" description="Basic and acidic residues" evidence="5">
    <location>
        <begin position="802"/>
        <end position="817"/>
    </location>
</feature>
<dbReference type="PANTHER" id="PTHR46309">
    <property type="entry name" value="PHD FINGER PROTEIN 12"/>
    <property type="match status" value="1"/>
</dbReference>
<keyword evidence="9" id="KW-1185">Reference proteome</keyword>
<name>A0A3B3S0D1_9TELE</name>
<evidence type="ECO:0000259" key="6">
    <source>
        <dbReference type="PROSITE" id="PS50006"/>
    </source>
</evidence>
<feature type="region of interest" description="Disordered" evidence="5">
    <location>
        <begin position="24"/>
        <end position="44"/>
    </location>
</feature>
<evidence type="ECO:0000313" key="9">
    <source>
        <dbReference type="Proteomes" id="UP000261540"/>
    </source>
</evidence>
<organism evidence="8 9">
    <name type="scientific">Paramormyrops kingsleyae</name>
    <dbReference type="NCBI Taxonomy" id="1676925"/>
    <lineage>
        <taxon>Eukaryota</taxon>
        <taxon>Metazoa</taxon>
        <taxon>Chordata</taxon>
        <taxon>Craniata</taxon>
        <taxon>Vertebrata</taxon>
        <taxon>Euteleostomi</taxon>
        <taxon>Actinopterygii</taxon>
        <taxon>Neopterygii</taxon>
        <taxon>Teleostei</taxon>
        <taxon>Osteoglossocephala</taxon>
        <taxon>Osteoglossomorpha</taxon>
        <taxon>Osteoglossiformes</taxon>
        <taxon>Mormyridae</taxon>
        <taxon>Paramormyrops</taxon>
    </lineage>
</organism>
<dbReference type="Ensembl" id="ENSPKIT00000004875.1">
    <property type="protein sequence ID" value="ENSPKIP00000024172.1"/>
    <property type="gene ID" value="ENSPKIG00000007525.1"/>
</dbReference>
<dbReference type="InterPro" id="IPR008984">
    <property type="entry name" value="SMAD_FHA_dom_sf"/>
</dbReference>
<dbReference type="PROSITE" id="PS01359">
    <property type="entry name" value="ZF_PHD_1"/>
    <property type="match status" value="1"/>
</dbReference>
<evidence type="ECO:0000259" key="7">
    <source>
        <dbReference type="PROSITE" id="PS50016"/>
    </source>
</evidence>
<dbReference type="SUPFAM" id="SSF57903">
    <property type="entry name" value="FYVE/PHD zinc finger"/>
    <property type="match status" value="2"/>
</dbReference>
<dbReference type="CDD" id="cd15533">
    <property type="entry name" value="PHD1_PHF12"/>
    <property type="match status" value="1"/>
</dbReference>
<feature type="compositionally biased region" description="Acidic residues" evidence="5">
    <location>
        <begin position="818"/>
        <end position="834"/>
    </location>
</feature>
<evidence type="ECO:0000256" key="1">
    <source>
        <dbReference type="ARBA" id="ARBA00022723"/>
    </source>
</evidence>
<dbReference type="InterPro" id="IPR042163">
    <property type="entry name" value="PHF12"/>
</dbReference>
<feature type="region of interest" description="Disordered" evidence="5">
    <location>
        <begin position="444"/>
        <end position="531"/>
    </location>
</feature>
<reference evidence="8" key="2">
    <citation type="submission" date="2025-09" db="UniProtKB">
        <authorList>
            <consortium name="Ensembl"/>
        </authorList>
    </citation>
    <scope>IDENTIFICATION</scope>
</reference>
<dbReference type="InterPro" id="IPR000253">
    <property type="entry name" value="FHA_dom"/>
</dbReference>
<evidence type="ECO:0000256" key="2">
    <source>
        <dbReference type="ARBA" id="ARBA00022771"/>
    </source>
</evidence>
<keyword evidence="2 4" id="KW-0863">Zinc-finger</keyword>
<dbReference type="GO" id="GO:0003714">
    <property type="term" value="F:transcription corepressor activity"/>
    <property type="evidence" value="ECO:0007669"/>
    <property type="project" value="InterPro"/>
</dbReference>
<dbReference type="Proteomes" id="UP000261540">
    <property type="component" value="Unplaced"/>
</dbReference>
<dbReference type="GO" id="GO:0008270">
    <property type="term" value="F:zinc ion binding"/>
    <property type="evidence" value="ECO:0007669"/>
    <property type="project" value="UniProtKB-KW"/>
</dbReference>
<evidence type="ECO:0000256" key="4">
    <source>
        <dbReference type="PROSITE-ProRule" id="PRU00146"/>
    </source>
</evidence>
<keyword evidence="1" id="KW-0479">Metal-binding</keyword>
<dbReference type="InterPro" id="IPR019786">
    <property type="entry name" value="Zinc_finger_PHD-type_CS"/>
</dbReference>
<dbReference type="Pfam" id="PF00628">
    <property type="entry name" value="PHD"/>
    <property type="match status" value="2"/>
</dbReference>
<evidence type="ECO:0000256" key="3">
    <source>
        <dbReference type="ARBA" id="ARBA00022833"/>
    </source>
</evidence>
<dbReference type="PROSITE" id="PS50016">
    <property type="entry name" value="ZF_PHD_2"/>
    <property type="match status" value="1"/>
</dbReference>
<keyword evidence="3" id="KW-0862">Zinc</keyword>
<dbReference type="InterPro" id="IPR019787">
    <property type="entry name" value="Znf_PHD-finger"/>
</dbReference>
<feature type="compositionally biased region" description="Polar residues" evidence="5">
    <location>
        <begin position="156"/>
        <end position="167"/>
    </location>
</feature>
<dbReference type="PROSITE" id="PS50006">
    <property type="entry name" value="FHA_DOMAIN"/>
    <property type="match status" value="1"/>
</dbReference>
<protein>
    <submittedName>
        <fullName evidence="8">PHD finger protein 12</fullName>
    </submittedName>
</protein>